<accession>A0A845AK34</accession>
<dbReference type="GO" id="GO:0016740">
    <property type="term" value="F:transferase activity"/>
    <property type="evidence" value="ECO:0007669"/>
    <property type="project" value="UniProtKB-KW"/>
</dbReference>
<evidence type="ECO:0000313" key="3">
    <source>
        <dbReference type="EMBL" id="MXP33862.1"/>
    </source>
</evidence>
<dbReference type="InterPro" id="IPR029044">
    <property type="entry name" value="Nucleotide-diphossugar_trans"/>
</dbReference>
<dbReference type="RefSeq" id="WP_160778575.1">
    <property type="nucleotide sequence ID" value="NZ_BAAAZF010000001.1"/>
</dbReference>
<keyword evidence="4" id="KW-1185">Reference proteome</keyword>
<protein>
    <submittedName>
        <fullName evidence="2">Glycosyltransferase</fullName>
    </submittedName>
</protein>
<evidence type="ECO:0000313" key="4">
    <source>
        <dbReference type="Proteomes" id="UP000446786"/>
    </source>
</evidence>
<dbReference type="InterPro" id="IPR001173">
    <property type="entry name" value="Glyco_trans_2-like"/>
</dbReference>
<comment type="caution">
    <text evidence="2">The sequence shown here is derived from an EMBL/GenBank/DDBJ whole genome shotgun (WGS) entry which is preliminary data.</text>
</comment>
<reference evidence="2 4" key="1">
    <citation type="submission" date="2019-12" db="EMBL/GenBank/DDBJ databases">
        <title>Genomic-based taxomic classification of the family Erythrobacteraceae.</title>
        <authorList>
            <person name="Xu L."/>
        </authorList>
    </citation>
    <scope>NUCLEOTIDE SEQUENCE [LARGE SCALE GENOMIC DNA]</scope>
    <source>
        <strain evidence="2 4">JCM 16677</strain>
    </source>
</reference>
<sequence>MTPRFSVVTISYNQDAFLLAAMDSVLSQTHAEIEYILCDPGSTDTSRAIIDANPDPRIIRVFEPDEGPADGLNKGFAQATGDIFYYLNSDDLVLPGAFACAAQYFAAHPEVDVLCGHAEVIDETGKHIRCVWSEPFQRYAVATGAHVQIQPATFIRADAFRKAGGFDASDRGNWDGGLLTSLFLSGARIEVIDAVLGAYRLHADSITMSGKLAERHHANALRNFERLMGRPWDWRDDLGSRALRLAKHLRHPRRTIERLQKGPLFKAG</sequence>
<dbReference type="AlphaFoldDB" id="A0A845AK34"/>
<dbReference type="SUPFAM" id="SSF53448">
    <property type="entry name" value="Nucleotide-diphospho-sugar transferases"/>
    <property type="match status" value="1"/>
</dbReference>
<dbReference type="EMBL" id="WTYE01000001">
    <property type="protein sequence ID" value="MXP31102.1"/>
    <property type="molecule type" value="Genomic_DNA"/>
</dbReference>
<name>A0A845AK34_9SPHN</name>
<dbReference type="CDD" id="cd06433">
    <property type="entry name" value="GT_2_WfgS_like"/>
    <property type="match status" value="1"/>
</dbReference>
<keyword evidence="2" id="KW-0808">Transferase</keyword>
<dbReference type="EMBL" id="WTYE01000001">
    <property type="protein sequence ID" value="MXP33862.1"/>
    <property type="molecule type" value="Genomic_DNA"/>
</dbReference>
<dbReference type="PANTHER" id="PTHR43685">
    <property type="entry name" value="GLYCOSYLTRANSFERASE"/>
    <property type="match status" value="1"/>
</dbReference>
<dbReference type="PANTHER" id="PTHR43685:SF2">
    <property type="entry name" value="GLYCOSYLTRANSFERASE 2-LIKE DOMAIN-CONTAINING PROTEIN"/>
    <property type="match status" value="1"/>
</dbReference>
<dbReference type="Gene3D" id="3.90.550.10">
    <property type="entry name" value="Spore Coat Polysaccharide Biosynthesis Protein SpsA, Chain A"/>
    <property type="match status" value="1"/>
</dbReference>
<dbReference type="Pfam" id="PF00535">
    <property type="entry name" value="Glycos_transf_2"/>
    <property type="match status" value="1"/>
</dbReference>
<organism evidence="2 4">
    <name type="scientific">Parerythrobacter jejuensis</name>
    <dbReference type="NCBI Taxonomy" id="795812"/>
    <lineage>
        <taxon>Bacteria</taxon>
        <taxon>Pseudomonadati</taxon>
        <taxon>Pseudomonadota</taxon>
        <taxon>Alphaproteobacteria</taxon>
        <taxon>Sphingomonadales</taxon>
        <taxon>Erythrobacteraceae</taxon>
        <taxon>Parerythrobacter</taxon>
    </lineage>
</organism>
<evidence type="ECO:0000313" key="2">
    <source>
        <dbReference type="EMBL" id="MXP31102.1"/>
    </source>
</evidence>
<gene>
    <name evidence="2" type="ORF">GRI94_04600</name>
    <name evidence="3" type="ORF">GRI94_18690</name>
</gene>
<proteinExistence type="predicted"/>
<dbReference type="InterPro" id="IPR050834">
    <property type="entry name" value="Glycosyltransf_2"/>
</dbReference>
<feature type="domain" description="Glycosyltransferase 2-like" evidence="1">
    <location>
        <begin position="6"/>
        <end position="161"/>
    </location>
</feature>
<dbReference type="Proteomes" id="UP000446786">
    <property type="component" value="Unassembled WGS sequence"/>
</dbReference>
<dbReference type="OrthoDB" id="9813349at2"/>
<evidence type="ECO:0000259" key="1">
    <source>
        <dbReference type="Pfam" id="PF00535"/>
    </source>
</evidence>